<accession>Q1YXP5</accession>
<comment type="caution">
    <text evidence="2">The sequence shown here is derived from an EMBL/GenBank/DDBJ whole genome shotgun (WGS) entry which is preliminary data.</text>
</comment>
<feature type="transmembrane region" description="Helical" evidence="1">
    <location>
        <begin position="12"/>
        <end position="28"/>
    </location>
</feature>
<evidence type="ECO:0000313" key="2">
    <source>
        <dbReference type="EMBL" id="EAS41096.1"/>
    </source>
</evidence>
<dbReference type="PANTHER" id="PTHR36178:SF1">
    <property type="entry name" value="SODIUM_GLUTAMATE SYMPORTER"/>
    <property type="match status" value="1"/>
</dbReference>
<dbReference type="AlphaFoldDB" id="Q1YXP5"/>
<keyword evidence="1" id="KW-0472">Membrane</keyword>
<dbReference type="Pfam" id="PF03616">
    <property type="entry name" value="Glt_symporter"/>
    <property type="match status" value="1"/>
</dbReference>
<feature type="transmembrane region" description="Helical" evidence="1">
    <location>
        <begin position="49"/>
        <end position="66"/>
    </location>
</feature>
<dbReference type="Proteomes" id="UP000003789">
    <property type="component" value="Unassembled WGS sequence"/>
</dbReference>
<organism evidence="2 3">
    <name type="scientific">Photobacterium profundum 3TCK</name>
    <dbReference type="NCBI Taxonomy" id="314280"/>
    <lineage>
        <taxon>Bacteria</taxon>
        <taxon>Pseudomonadati</taxon>
        <taxon>Pseudomonadota</taxon>
        <taxon>Gammaproteobacteria</taxon>
        <taxon>Vibrionales</taxon>
        <taxon>Vibrionaceae</taxon>
        <taxon>Photobacterium</taxon>
    </lineage>
</organism>
<keyword evidence="1" id="KW-1133">Transmembrane helix</keyword>
<evidence type="ECO:0000313" key="3">
    <source>
        <dbReference type="Proteomes" id="UP000003789"/>
    </source>
</evidence>
<gene>
    <name evidence="2" type="ORF">P3TCK_10158</name>
</gene>
<dbReference type="GO" id="GO:0015501">
    <property type="term" value="F:glutamate:sodium symporter activity"/>
    <property type="evidence" value="ECO:0007669"/>
    <property type="project" value="InterPro"/>
</dbReference>
<evidence type="ECO:0000256" key="1">
    <source>
        <dbReference type="SAM" id="Phobius"/>
    </source>
</evidence>
<feature type="transmembrane region" description="Helical" evidence="1">
    <location>
        <begin position="72"/>
        <end position="90"/>
    </location>
</feature>
<reference evidence="2 3" key="1">
    <citation type="submission" date="2006-03" db="EMBL/GenBank/DDBJ databases">
        <authorList>
            <person name="Bartlett D.H."/>
            <person name="Valle G."/>
            <person name="Lauro F.M."/>
            <person name="Vezzi A."/>
            <person name="Simonato F."/>
            <person name="Eloe E."/>
            <person name="Vitulo N."/>
            <person name="Stratton T.K."/>
            <person name="D'angelo M."/>
            <person name="Ferriera S."/>
            <person name="Johnson J."/>
            <person name="Kravitz S."/>
            <person name="Beeson K."/>
            <person name="Sutton G."/>
            <person name="Rogers Y."/>
            <person name="Friedman R."/>
            <person name="Frazier M."/>
            <person name="Venter J.C."/>
        </authorList>
    </citation>
    <scope>NUCLEOTIDE SEQUENCE [LARGE SCALE GENOMIC DNA]</scope>
    <source>
        <strain evidence="2 3">3TCK</strain>
    </source>
</reference>
<feature type="transmembrane region" description="Helical" evidence="1">
    <location>
        <begin position="165"/>
        <end position="187"/>
    </location>
</feature>
<dbReference type="EMBL" id="AAPH01000041">
    <property type="protein sequence ID" value="EAS41096.1"/>
    <property type="molecule type" value="Genomic_DNA"/>
</dbReference>
<dbReference type="InterPro" id="IPR004445">
    <property type="entry name" value="GltS"/>
</dbReference>
<dbReference type="GO" id="GO:0015813">
    <property type="term" value="P:L-glutamate transmembrane transport"/>
    <property type="evidence" value="ECO:0007669"/>
    <property type="project" value="InterPro"/>
</dbReference>
<name>Q1YXP5_9GAMM</name>
<feature type="transmembrane region" description="Helical" evidence="1">
    <location>
        <begin position="102"/>
        <end position="127"/>
    </location>
</feature>
<keyword evidence="1" id="KW-0812">Transmembrane</keyword>
<dbReference type="PANTHER" id="PTHR36178">
    <property type="entry name" value="SLR0625 PROTEIN"/>
    <property type="match status" value="1"/>
</dbReference>
<feature type="transmembrane region" description="Helical" evidence="1">
    <location>
        <begin position="133"/>
        <end position="153"/>
    </location>
</feature>
<protein>
    <submittedName>
        <fullName evidence="2">Sodium/glutamate symporter</fullName>
    </submittedName>
</protein>
<dbReference type="HOGENOM" id="CLU_040907_2_1_6"/>
<proteinExistence type="predicted"/>
<dbReference type="GO" id="GO:0016020">
    <property type="term" value="C:membrane"/>
    <property type="evidence" value="ECO:0007669"/>
    <property type="project" value="InterPro"/>
</dbReference>
<sequence>MEIVFNDGVLYFNSFFAVTIGILVLFVGRRLNAAFKPLQEFSIPEPVTGGILFSLLIALVYVTTSIEIEFNLAARDVLLVYFFTTIGINASLKDLLKGGKPLIVLLAITIGYMILQNLTGISVAKLFGLDSAVGLLGGSVSLIGGHGTAIAWAPRIGEEFGIPNAMEIGIASGTFGLNLASLMGGTIG</sequence>